<comment type="caution">
    <text evidence="2">The sequence shown here is derived from an EMBL/GenBank/DDBJ whole genome shotgun (WGS) entry which is preliminary data.</text>
</comment>
<organism evidence="2 3">
    <name type="scientific">Dimargaris verticillata</name>
    <dbReference type="NCBI Taxonomy" id="2761393"/>
    <lineage>
        <taxon>Eukaryota</taxon>
        <taxon>Fungi</taxon>
        <taxon>Fungi incertae sedis</taxon>
        <taxon>Zoopagomycota</taxon>
        <taxon>Kickxellomycotina</taxon>
        <taxon>Dimargaritomycetes</taxon>
        <taxon>Dimargaritales</taxon>
        <taxon>Dimargaritaceae</taxon>
        <taxon>Dimargaris</taxon>
    </lineage>
</organism>
<dbReference type="Proteomes" id="UP001151582">
    <property type="component" value="Unassembled WGS sequence"/>
</dbReference>
<dbReference type="EMBL" id="JANBQB010000008">
    <property type="protein sequence ID" value="KAJ1984910.1"/>
    <property type="molecule type" value="Genomic_DNA"/>
</dbReference>
<keyword evidence="3" id="KW-1185">Reference proteome</keyword>
<feature type="region of interest" description="Disordered" evidence="1">
    <location>
        <begin position="204"/>
        <end position="238"/>
    </location>
</feature>
<dbReference type="OrthoDB" id="5597648at2759"/>
<name>A0A9W8B5G3_9FUNG</name>
<proteinExistence type="predicted"/>
<feature type="compositionally biased region" description="Acidic residues" evidence="1">
    <location>
        <begin position="36"/>
        <end position="53"/>
    </location>
</feature>
<feature type="compositionally biased region" description="Low complexity" evidence="1">
    <location>
        <begin position="122"/>
        <end position="143"/>
    </location>
</feature>
<evidence type="ECO:0000313" key="2">
    <source>
        <dbReference type="EMBL" id="KAJ1984910.1"/>
    </source>
</evidence>
<sequence>MPAHALAADSGSIAKTDALSAVAAAAQVTPVLSDSSDSDNDDFESFADAEEDPSPASPRISADALADETVSPASGPSLPPVDESSPTNSRVPVDTALPNVAPSEPLELSKPVTPSFSSPTLPETSTHTTAASSSSPRAPVASISPPPPSTSAELPQAATTSGGWGSWGSLLSTATSVYSQAHQRVAENLKDLSLDDVYAKLDPDYKPMADKATGTASETSTARTTSAKADQDTDASHEQSFAHLLGGLTNDKENTSQPPELLVDGKHIVDRTGKIVAETGDLLLGTLDKTFDFASNLLGNAVLGGYRTVEDARLAEHLEQLRDNADARERLTASLKIGESAMRSGLGALESLGRNAVGVINVQRQARSEENSASDVANISTPSVDAASWMGQFDAHEGRQCLQSAAKLAKDTRKQLVTVLDYSDTLRHQTQQALVNLECQLDGHSLLEGTTVGDCSLFAFSNQESVTTLEQLLGQLGILDSEQFPILQDICEDIQEYANETASELADECAQSSPEELSQTLDTLTTTARKALAEYAAAACKQSLEIAETLSTKLNQFNRDPTNPVYCPELITQLSSHIQEILGKLLTEAQWVGRVYFQTLASMQQHLEATSLESAQATIDDDVNQAVMQIQESVCPVTPLLQLFLVYIKSVAE</sequence>
<dbReference type="AlphaFoldDB" id="A0A9W8B5G3"/>
<accession>A0A9W8B5G3</accession>
<protein>
    <submittedName>
        <fullName evidence="2">Uncharacterized protein</fullName>
    </submittedName>
</protein>
<feature type="region of interest" description="Disordered" evidence="1">
    <location>
        <begin position="30"/>
        <end position="163"/>
    </location>
</feature>
<reference evidence="2" key="1">
    <citation type="submission" date="2022-07" db="EMBL/GenBank/DDBJ databases">
        <title>Phylogenomic reconstructions and comparative analyses of Kickxellomycotina fungi.</title>
        <authorList>
            <person name="Reynolds N.K."/>
            <person name="Stajich J.E."/>
            <person name="Barry K."/>
            <person name="Grigoriev I.V."/>
            <person name="Crous P."/>
            <person name="Smith M.E."/>
        </authorList>
    </citation>
    <scope>NUCLEOTIDE SEQUENCE</scope>
    <source>
        <strain evidence="2">RSA 567</strain>
    </source>
</reference>
<gene>
    <name evidence="2" type="ORF">H4R34_000361</name>
</gene>
<feature type="compositionally biased region" description="Polar residues" evidence="1">
    <location>
        <begin position="112"/>
        <end position="121"/>
    </location>
</feature>
<feature type="compositionally biased region" description="Low complexity" evidence="1">
    <location>
        <begin position="212"/>
        <end position="228"/>
    </location>
</feature>
<evidence type="ECO:0000313" key="3">
    <source>
        <dbReference type="Proteomes" id="UP001151582"/>
    </source>
</evidence>
<evidence type="ECO:0000256" key="1">
    <source>
        <dbReference type="SAM" id="MobiDB-lite"/>
    </source>
</evidence>